<dbReference type="KEGG" id="dov:DSCO28_40790"/>
<gene>
    <name evidence="2" type="primary">yibQ</name>
    <name evidence="2" type="ORF">DSCO28_40790</name>
</gene>
<dbReference type="GO" id="GO:0005975">
    <property type="term" value="P:carbohydrate metabolic process"/>
    <property type="evidence" value="ECO:0007669"/>
    <property type="project" value="InterPro"/>
</dbReference>
<proteinExistence type="predicted"/>
<feature type="region of interest" description="Disordered" evidence="1">
    <location>
        <begin position="1"/>
        <end position="28"/>
    </location>
</feature>
<dbReference type="SUPFAM" id="SSF88713">
    <property type="entry name" value="Glycoside hydrolase/deacetylase"/>
    <property type="match status" value="1"/>
</dbReference>
<name>A0A5K7ZTH0_9BACT</name>
<dbReference type="RefSeq" id="WP_155323700.1">
    <property type="nucleotide sequence ID" value="NZ_AP021876.1"/>
</dbReference>
<dbReference type="Proteomes" id="UP000425960">
    <property type="component" value="Chromosome"/>
</dbReference>
<dbReference type="Pfam" id="PF04748">
    <property type="entry name" value="Polysacc_deac_2"/>
    <property type="match status" value="1"/>
</dbReference>
<dbReference type="EMBL" id="AP021876">
    <property type="protein sequence ID" value="BBO83513.1"/>
    <property type="molecule type" value="Genomic_DNA"/>
</dbReference>
<dbReference type="Gene3D" id="3.20.20.370">
    <property type="entry name" value="Glycoside hydrolase/deacetylase"/>
    <property type="match status" value="1"/>
</dbReference>
<evidence type="ECO:0000313" key="2">
    <source>
        <dbReference type="EMBL" id="BBO83513.1"/>
    </source>
</evidence>
<evidence type="ECO:0008006" key="4">
    <source>
        <dbReference type="Google" id="ProtNLM"/>
    </source>
</evidence>
<dbReference type="AlphaFoldDB" id="A0A5K7ZTH0"/>
<dbReference type="CDD" id="cd10936">
    <property type="entry name" value="CE4_DAC2"/>
    <property type="match status" value="1"/>
</dbReference>
<feature type="compositionally biased region" description="Basic residues" evidence="1">
    <location>
        <begin position="1"/>
        <end position="24"/>
    </location>
</feature>
<sequence length="345" mass="37740">MAKKGPVKPKPKTKPKVRKSRKKAGTTQRQLMKIAAGLGLLVCIVITAALLANRILSRPTPSPVTRPKPEPVTKPVPVKKPVPAVPTTQPKPVSPAVPDYEAFHRETVPPPSPITRIKPVTNGIPVAIIIDDIGYDRKMAEGFLALSVPLTFSVLPEGTFNRRIIAEARDKDVEIMLHLPMEPANYPAVNPGPGALFASMTPDELIAQLNADLDSVPGVKGVNNHMGSKLTASSEQMRQVFTILKKRGLFFVDSRTSADTCCRPSAELLKLPFAERDVFIDHEQTPEFVRKQLKLLIKRAKAQGYAIGIAHPHSVTLKVLREMLPELKNAVFLTHASRVVAFQEG</sequence>
<reference evidence="2 3" key="1">
    <citation type="submission" date="2019-11" db="EMBL/GenBank/DDBJ databases">
        <title>Comparative genomics of hydrocarbon-degrading Desulfosarcina strains.</title>
        <authorList>
            <person name="Watanabe M."/>
            <person name="Kojima H."/>
            <person name="Fukui M."/>
        </authorList>
    </citation>
    <scope>NUCLEOTIDE SEQUENCE [LARGE SCALE GENOMIC DNA]</scope>
    <source>
        <strain evidence="2 3">28bB2T</strain>
    </source>
</reference>
<evidence type="ECO:0000256" key="1">
    <source>
        <dbReference type="SAM" id="MobiDB-lite"/>
    </source>
</evidence>
<evidence type="ECO:0000313" key="3">
    <source>
        <dbReference type="Proteomes" id="UP000425960"/>
    </source>
</evidence>
<dbReference type="PANTHER" id="PTHR30105">
    <property type="entry name" value="UNCHARACTERIZED YIBQ-RELATED"/>
    <property type="match status" value="1"/>
</dbReference>
<protein>
    <recommendedName>
        <fullName evidence="4">Divergent polysaccharide deacetylase family protein</fullName>
    </recommendedName>
</protein>
<accession>A0A5K7ZTH0</accession>
<feature type="region of interest" description="Disordered" evidence="1">
    <location>
        <begin position="58"/>
        <end position="96"/>
    </location>
</feature>
<feature type="compositionally biased region" description="Pro residues" evidence="1">
    <location>
        <begin position="60"/>
        <end position="84"/>
    </location>
</feature>
<dbReference type="InterPro" id="IPR011330">
    <property type="entry name" value="Glyco_hydro/deAcase_b/a-brl"/>
</dbReference>
<dbReference type="PANTHER" id="PTHR30105:SF2">
    <property type="entry name" value="DIVERGENT POLYSACCHARIDE DEACETYLASE SUPERFAMILY"/>
    <property type="match status" value="1"/>
</dbReference>
<dbReference type="InterPro" id="IPR006837">
    <property type="entry name" value="Divergent_DAC"/>
</dbReference>
<organism evidence="2 3">
    <name type="scientific">Desulfosarcina ovata subsp. sediminis</name>
    <dbReference type="NCBI Taxonomy" id="885957"/>
    <lineage>
        <taxon>Bacteria</taxon>
        <taxon>Pseudomonadati</taxon>
        <taxon>Thermodesulfobacteriota</taxon>
        <taxon>Desulfobacteria</taxon>
        <taxon>Desulfobacterales</taxon>
        <taxon>Desulfosarcinaceae</taxon>
        <taxon>Desulfosarcina</taxon>
    </lineage>
</organism>